<accession>A0A5A8ENT9</accession>
<dbReference type="InterPro" id="IPR051559">
    <property type="entry name" value="HIF_prolyl_hydroxylases"/>
</dbReference>
<gene>
    <name evidence="12" type="ORF">FNF27_00187</name>
</gene>
<evidence type="ECO:0000256" key="2">
    <source>
        <dbReference type="ARBA" id="ARBA00022723"/>
    </source>
</evidence>
<evidence type="ECO:0000259" key="10">
    <source>
        <dbReference type="PROSITE" id="PS50026"/>
    </source>
</evidence>
<dbReference type="PROSITE" id="PS01186">
    <property type="entry name" value="EGF_2"/>
    <property type="match status" value="3"/>
</dbReference>
<dbReference type="PANTHER" id="PTHR12907">
    <property type="entry name" value="EGL NINE HOMOLOG-RELATED"/>
    <property type="match status" value="1"/>
</dbReference>
<dbReference type="GO" id="GO:0031543">
    <property type="term" value="F:peptidyl-proline dioxygenase activity"/>
    <property type="evidence" value="ECO:0007669"/>
    <property type="project" value="TreeGrafter"/>
</dbReference>
<evidence type="ECO:0000256" key="4">
    <source>
        <dbReference type="ARBA" id="ARBA00022964"/>
    </source>
</evidence>
<feature type="disulfide bond" evidence="7">
    <location>
        <begin position="1944"/>
        <end position="1953"/>
    </location>
</feature>
<evidence type="ECO:0000313" key="13">
    <source>
        <dbReference type="Proteomes" id="UP000322899"/>
    </source>
</evidence>
<dbReference type="GO" id="GO:0071456">
    <property type="term" value="P:cellular response to hypoxia"/>
    <property type="evidence" value="ECO:0007669"/>
    <property type="project" value="TreeGrafter"/>
</dbReference>
<sequence>MESIASAAEQALAPHVAWLLRGGEGSPCYAIVDHVLSRGDASRLREACQAARPGLRPTGVGRGLTARDGDRDRSDLRAWVTERAMDAVSKLSTGEGGAPVDKLDEALALLVSLQTAVAGQMPELQVDPPSRSRSEAQLTCYPGGGSRYVRHLDAFSTTSGDDAAAGRVARRVTAILYLNADWEPAHGGRLRLFPPCAGCAHVDVDPVFGRLLLFRSELVAHEVLPSHAQRWALTLWMRGKAAVAGAPAVAAKAPLLAAVASDRASAVAAAGASDAADAAPPARQRPRPPGCRAVRYVVPASPLHASAPPLPGRIFVSVPAYREPDLVPTLQSLFEAARDPSRLRVGLVVQADEGADGDALSRPASALLTPAARAWAVSALRVIRCSSADAAGPVWARHLCWSLWRHEPYVLGIDSHTRFVDGFDDILIGQLAAAERQLEREAGAPSGALGGQPRKVVLTTYPAAYRWPGERPSPSGEVWVSESALHLPTHDLTDSLGIFVDLVQRAGEVVPEVTRDAGQSWDWRPSSDLAGLVRPDGLPSQMPPPSLSVGAHEALAATLVLWRPFDGTAAWNESEPLSSPQPAPLFAPGEELVLLWKGSGELWLTGAVGVAKANSTAPAAQLPDKGQPAGANATASGFHRFAARVLAAPGSGGLDEGLRLHILRSLAEDPVRDVHVVPARLEDVFWKSHPQRAFHPRALGLIAASGAQVLHLADWSGTAVSWPGLRAREVSNFSSDRARPADATQGRAAMGVAVEESLRLCREVRAACWLSAPERATDAFLEAYAALLVASALADEGWAQALAQRSGGASTPAVLYLEYGRQLGYTAGQQAGLPRLVAAMESACQLAEQGLNKPAGAVRARLRLVLTVTRAEYLPHLYELHAASGVLRSIDTVAFSGSLGQHSAITSEASWLGTEASNRAAARPAAPLTDAAVLERLRAAVLDEDVTWNRAVQRVHAWNISRTGPPLVQPAAMGAPAGQLAHEVVAFDAAVRVSLPQFGFRDRVVSLLREARTNPRLLDGIAALLPDAQAEQQAEDALIRAQRSDADSSSGTLEALMLDKYHRMERAGFAAVVAGPLMRHSQRAYGDLLPGLNLREAGSTGLTEPLAQPPAAGELGPDAAAVSQAVSSSPKLRALAGYAKGRRGALPFVLAEARPANQSDGGLACSATTCPAGCEWGTCWEGSCRCFEGASGPRCEVLGRRPCHRSPSLGINVAGIADWSTQLLFVDHARAARGFVSQWVAGGDGAWENAWPLNLTSAGELAALAPLQAAGTMLLRDLGGHYEPGTYVVLYDGDGVVVPQMDDVQTVRRTAPGRLEVDLKPTTGLNNGLFIRIERTNPLDPVRNLRVTRLEHEASFESFPFHARALARLGGLFSSIRAMDLLSTNSNVQRRWSERVTRANRTFSQQGVPLEDVVLLANMQAMDLWLNVPIAANDDYVRAMARLVKSALRPDLNVSVELANEVWSGANLAGQHARAEGSRLGMDGASTLSSGPEEAGFCWYGMRSSQVFSLWLEEWGEQERHRVQLVLGSQSANPDVSRRILACNSSWRHADALAIAPYFSASTVVDGADGLVELGVLMNTTLPASIALQHGLAREHASLAGQYGLKLVAYEAGQALAGGDEREVALKLAANRHASMERLYETYLTGLRAAGVEHAMLFSSIDRPSKHGSWGHWEALDAPDGPKVAGVAKFASALGACSRGMPSPRCPVGLPPAAVATVIVREHPDGDEEEVATLLLPSVARGNASGAQAECSASGQCVLPRLGALAPECSCDHGWAGPNCSEREPVVFSSCSYDCAGHGKCLLHRIEQGFQYFYRCFCDDGYGGPRCTARACADKCNFNGKCADDLTCACFDGFKGSRCETDCGCNGHGTCSSPSRPSLVRPPSSALSETCTCDMGYEFVEGLGCQPQCQCPQPAVQRCLRPGVCSLPPGQCQNGQEVGGVCECWAGFRGRRCHLRSRPGVEWRLSHLGQFNPVGINIAGNTDWSTQWLFADLMKTARGWVSQHHPDFAPSGVYTWDTKAKQHLRADGYPASLPRGQALTTLMARDVRRQLPSGVYTVTYAGSGELFFGMDAEVVRERKGWIEVKVSLSAVRDNGIFMQIRDTDPADPLRDIRVAMPGMADRVADGALFHPAMLGFLRQFGSARFMDLQRTNEASSQVHWATDRPLEDAASWGVGWEGKVPGADAGVPLAVLLDLANQAGTDAWLCVPHAASDDYVRHFAAMIRDRLAPHLVAYIARSNERWNRLFPAHAYDEAKAQELGLADGHAFHGRRSEEIFDIFTDVFGAAERSRRLVFVVDTQSANEWVTERIFDGAPGLASKADALGVTAYIDCGGLGSRAKAQATARMTVAEVLQACRDALPQIDAQWTRQVDALRRIIPKRFWRARNLTSVGEARALLSDSPLPLVTYEAGPALVEAAAIEQGTETPGLTELLVAATRHPAMQEVYAAYLQAFSRLGLAGGRHSSMPYMHFSSVAAPSKYGSWGLIESSAFPITSTAKGRAISEFAHDIVRGLLATGCTDAHALNFDPAARFSNGSCVYAPVQVSAAAGGSVTVASDGAAIELQFPPSALATDTPVSVKPEALRLSSATFSASQPSVGGQAEPRLFVGPLIRFGPSGTQFGKPVSVCITLNMSLVNEFGWDAWTPVDAQGDAESWQSANASRPAAVPPTDAAGELDPQIEAEGGAGVGLYHSQNGSVWHAADASEFDPATGQLCAKLHHFTLVSGVRANATLLRLDSLCEGAGPTPAPSPSPASAGDANPQQATRSEGIPWWVWAATGGAIALSVVAVAAVATWWTKRASRRRVGQPDSRYNPAQWHGGPPEGPRMVPAATAGFVLPPRQLAPWPTPPREEPGMAKAAIPHLS</sequence>
<evidence type="ECO:0000256" key="8">
    <source>
        <dbReference type="SAM" id="MobiDB-lite"/>
    </source>
</evidence>
<dbReference type="Gene3D" id="2.60.120.620">
    <property type="entry name" value="q2cbj1_9rhob like domain"/>
    <property type="match status" value="1"/>
</dbReference>
<keyword evidence="6" id="KW-0408">Iron</keyword>
<dbReference type="GO" id="GO:0008198">
    <property type="term" value="F:ferrous iron binding"/>
    <property type="evidence" value="ECO:0007669"/>
    <property type="project" value="TreeGrafter"/>
</dbReference>
<keyword evidence="9" id="KW-0812">Transmembrane</keyword>
<feature type="transmembrane region" description="Helical" evidence="9">
    <location>
        <begin position="2770"/>
        <end position="2794"/>
    </location>
</feature>
<evidence type="ECO:0000256" key="7">
    <source>
        <dbReference type="PROSITE-ProRule" id="PRU00076"/>
    </source>
</evidence>
<keyword evidence="2" id="KW-0479">Metal-binding</keyword>
<evidence type="ECO:0000259" key="11">
    <source>
        <dbReference type="PROSITE" id="PS51471"/>
    </source>
</evidence>
<dbReference type="PANTHER" id="PTHR12907:SF26">
    <property type="entry name" value="HIF PROLYL HYDROXYLASE, ISOFORM C"/>
    <property type="match status" value="1"/>
</dbReference>
<reference evidence="12 13" key="1">
    <citation type="submission" date="2019-07" db="EMBL/GenBank/DDBJ databases">
        <title>Genomes of Cafeteria roenbergensis.</title>
        <authorList>
            <person name="Fischer M.G."/>
            <person name="Hackl T."/>
            <person name="Roman M."/>
        </authorList>
    </citation>
    <scope>NUCLEOTIDE SEQUENCE [LARGE SCALE GENOMIC DNA]</scope>
    <source>
        <strain evidence="12 13">E4-10P</strain>
    </source>
</reference>
<feature type="disulfide bond" evidence="7">
    <location>
        <begin position="1791"/>
        <end position="1801"/>
    </location>
</feature>
<feature type="domain" description="EGF-like" evidence="10">
    <location>
        <begin position="1915"/>
        <end position="1954"/>
    </location>
</feature>
<dbReference type="Pfam" id="PF11397">
    <property type="entry name" value="GlcNAc"/>
    <property type="match status" value="2"/>
</dbReference>
<keyword evidence="3" id="KW-0847">Vitamin C</keyword>
<feature type="region of interest" description="Disordered" evidence="8">
    <location>
        <begin position="2797"/>
        <end position="2862"/>
    </location>
</feature>
<dbReference type="SMART" id="SM00181">
    <property type="entry name" value="EGF"/>
    <property type="match status" value="5"/>
</dbReference>
<evidence type="ECO:0000256" key="3">
    <source>
        <dbReference type="ARBA" id="ARBA00022896"/>
    </source>
</evidence>
<dbReference type="InterPro" id="IPR000742">
    <property type="entry name" value="EGF"/>
</dbReference>
<comment type="caution">
    <text evidence="7">Lacks conserved residue(s) required for the propagation of feature annotation.</text>
</comment>
<dbReference type="Pfam" id="PF13640">
    <property type="entry name" value="2OG-FeII_Oxy_3"/>
    <property type="match status" value="1"/>
</dbReference>
<keyword evidence="9" id="KW-1133">Transmembrane helix</keyword>
<feature type="domain" description="Fe2OG dioxygenase" evidence="11">
    <location>
        <begin position="132"/>
        <end position="239"/>
    </location>
</feature>
<keyword evidence="5" id="KW-0560">Oxidoreductase</keyword>
<proteinExistence type="predicted"/>
<keyword evidence="7" id="KW-1015">Disulfide bond</keyword>
<comment type="cofactor">
    <cofactor evidence="1">
        <name>L-ascorbate</name>
        <dbReference type="ChEBI" id="CHEBI:38290"/>
    </cofactor>
</comment>
<dbReference type="EMBL" id="VLTO01000001">
    <property type="protein sequence ID" value="KAA0178337.1"/>
    <property type="molecule type" value="Genomic_DNA"/>
</dbReference>
<dbReference type="SMART" id="SM00702">
    <property type="entry name" value="P4Hc"/>
    <property type="match status" value="1"/>
</dbReference>
<dbReference type="GO" id="GO:0031418">
    <property type="term" value="F:L-ascorbic acid binding"/>
    <property type="evidence" value="ECO:0007669"/>
    <property type="project" value="UniProtKB-KW"/>
</dbReference>
<dbReference type="PROSITE" id="PS51471">
    <property type="entry name" value="FE2OG_OXY"/>
    <property type="match status" value="1"/>
</dbReference>
<dbReference type="PROSITE" id="PS50026">
    <property type="entry name" value="EGF_3"/>
    <property type="match status" value="2"/>
</dbReference>
<name>A0A5A8ENT9_CAFRO</name>
<comment type="caution">
    <text evidence="12">The sequence shown here is derived from an EMBL/GenBank/DDBJ whole genome shotgun (WGS) entry which is preliminary data.</text>
</comment>
<evidence type="ECO:0000313" key="12">
    <source>
        <dbReference type="EMBL" id="KAA0178337.1"/>
    </source>
</evidence>
<dbReference type="InterPro" id="IPR006620">
    <property type="entry name" value="Pro_4_hyd_alph"/>
</dbReference>
<feature type="disulfide bond" evidence="7">
    <location>
        <begin position="1818"/>
        <end position="1827"/>
    </location>
</feature>
<dbReference type="PROSITE" id="PS00022">
    <property type="entry name" value="EGF_1"/>
    <property type="match status" value="4"/>
</dbReference>
<dbReference type="Gene3D" id="2.10.25.10">
    <property type="entry name" value="Laminin"/>
    <property type="match status" value="1"/>
</dbReference>
<feature type="region of interest" description="Disordered" evidence="8">
    <location>
        <begin position="2650"/>
        <end position="2669"/>
    </location>
</feature>
<evidence type="ECO:0000256" key="5">
    <source>
        <dbReference type="ARBA" id="ARBA00023002"/>
    </source>
</evidence>
<evidence type="ECO:0000256" key="1">
    <source>
        <dbReference type="ARBA" id="ARBA00001961"/>
    </source>
</evidence>
<keyword evidence="9" id="KW-0472">Membrane</keyword>
<protein>
    <submittedName>
        <fullName evidence="12">Uncharacterized protein</fullName>
    </submittedName>
</protein>
<feature type="domain" description="EGF-like" evidence="10">
    <location>
        <begin position="1787"/>
        <end position="1828"/>
    </location>
</feature>
<feature type="disulfide bond" evidence="7">
    <location>
        <begin position="1925"/>
        <end position="1942"/>
    </location>
</feature>
<dbReference type="InterPro" id="IPR044862">
    <property type="entry name" value="Pro_4_hyd_alph_FE2OG_OXY"/>
</dbReference>
<evidence type="ECO:0000256" key="9">
    <source>
        <dbReference type="SAM" id="Phobius"/>
    </source>
</evidence>
<evidence type="ECO:0000256" key="6">
    <source>
        <dbReference type="ARBA" id="ARBA00023004"/>
    </source>
</evidence>
<dbReference type="InterPro" id="IPR005123">
    <property type="entry name" value="Oxoglu/Fe-dep_dioxygenase_dom"/>
</dbReference>
<dbReference type="OrthoDB" id="76265at2759"/>
<keyword evidence="4" id="KW-0223">Dioxygenase</keyword>
<feature type="region of interest" description="Disordered" evidence="8">
    <location>
        <begin position="2741"/>
        <end position="2763"/>
    </location>
</feature>
<dbReference type="CDD" id="cd00054">
    <property type="entry name" value="EGF_CA"/>
    <property type="match status" value="1"/>
</dbReference>
<dbReference type="InterPro" id="IPR021067">
    <property type="entry name" value="Glycosyltransferase"/>
</dbReference>
<keyword evidence="7" id="KW-0245">EGF-like domain</keyword>
<organism evidence="12 13">
    <name type="scientific">Cafeteria roenbergensis</name>
    <name type="common">Marine flagellate</name>
    <dbReference type="NCBI Taxonomy" id="33653"/>
    <lineage>
        <taxon>Eukaryota</taxon>
        <taxon>Sar</taxon>
        <taxon>Stramenopiles</taxon>
        <taxon>Bigyra</taxon>
        <taxon>Opalozoa</taxon>
        <taxon>Bicosoecida</taxon>
        <taxon>Cafeteriaceae</taxon>
        <taxon>Cafeteria</taxon>
    </lineage>
</organism>
<dbReference type="Proteomes" id="UP000322899">
    <property type="component" value="Unassembled WGS sequence"/>
</dbReference>